<keyword evidence="6" id="KW-1185">Reference proteome</keyword>
<feature type="compositionally biased region" description="Basic residues" evidence="1">
    <location>
        <begin position="197"/>
        <end position="206"/>
    </location>
</feature>
<dbReference type="OrthoDB" id="67155at2759"/>
<dbReference type="Pfam" id="PF04727">
    <property type="entry name" value="ELMO_CED12"/>
    <property type="match status" value="1"/>
</dbReference>
<evidence type="ECO:0000259" key="3">
    <source>
        <dbReference type="PROSITE" id="PS51335"/>
    </source>
</evidence>
<dbReference type="PANTHER" id="PTHR12771">
    <property type="entry name" value="ENGULFMENT AND CELL MOTILITY"/>
    <property type="match status" value="1"/>
</dbReference>
<protein>
    <submittedName>
        <fullName evidence="5">ELMO domain-containing protein A</fullName>
    </submittedName>
</protein>
<dbReference type="PANTHER" id="PTHR12771:SF56">
    <property type="entry name" value="CED-12"/>
    <property type="match status" value="1"/>
</dbReference>
<keyword evidence="2" id="KW-0472">Membrane</keyword>
<dbReference type="EMBL" id="CAMXCT020005890">
    <property type="protein sequence ID" value="CAL1166873.1"/>
    <property type="molecule type" value="Genomic_DNA"/>
</dbReference>
<feature type="region of interest" description="Disordered" evidence="1">
    <location>
        <begin position="165"/>
        <end position="208"/>
    </location>
</feature>
<evidence type="ECO:0000256" key="2">
    <source>
        <dbReference type="SAM" id="Phobius"/>
    </source>
</evidence>
<dbReference type="InterPro" id="IPR006816">
    <property type="entry name" value="ELMO_dom"/>
</dbReference>
<proteinExistence type="predicted"/>
<sequence>MPPRPGEQELQAFQISSAGAAQREVNLSRIASSTATLEASAAEWREECQLLRTQMQAQNRRQRMIMVLMLLGCVLLMMILYFSEEQKVKELQKDDVKLKEELDGLKKNIANGTRTLLRGGAAHQSDIDVSLVAKDAASENWGMMGHACWWFNGRRWIELPEPKTDTTVESIKSEQGPYDDVEISESSWGKVDQSPSKSKRKPRKVKERPVVGLATHERLMEARLKWCTDTLEEGRSDEQPHIEDQKTWCDRCIVCLGPRYVIHLTDFERDAVWHMRRHVVNNPKPDDADLQKQVLLLWNTAFPDQKLEMFEKGQRWKKLGFQGTDPSTDVRTGSWPLEQLVALATHHPIEFRRMVQEASDPSSFYLFAISCFNVSHMLVLFFDLHTFASVSPIGKVARASKRQLRNLARLVVRECQANDVDVSANICKLVLNEVFMELLGVVHRDWMLLSQAGAKTSLIDFPKALRKGYDVNSSFWERQLKRIMAGVAARLKAIGITDVVSWNYPVYPIQLDTHWVSCHVLEQFLVQEGL</sequence>
<evidence type="ECO:0000313" key="6">
    <source>
        <dbReference type="Proteomes" id="UP001152797"/>
    </source>
</evidence>
<accession>A0A9P1GHM2</accession>
<dbReference type="EMBL" id="CAMXCT010005890">
    <property type="protein sequence ID" value="CAI4013498.1"/>
    <property type="molecule type" value="Genomic_DNA"/>
</dbReference>
<reference evidence="5 6" key="2">
    <citation type="submission" date="2024-05" db="EMBL/GenBank/DDBJ databases">
        <authorList>
            <person name="Chen Y."/>
            <person name="Shah S."/>
            <person name="Dougan E. K."/>
            <person name="Thang M."/>
            <person name="Chan C."/>
        </authorList>
    </citation>
    <scope>NUCLEOTIDE SEQUENCE [LARGE SCALE GENOMIC DNA]</scope>
</reference>
<evidence type="ECO:0000256" key="1">
    <source>
        <dbReference type="SAM" id="MobiDB-lite"/>
    </source>
</evidence>
<dbReference type="PROSITE" id="PS51335">
    <property type="entry name" value="ELMO"/>
    <property type="match status" value="1"/>
</dbReference>
<dbReference type="InterPro" id="IPR050868">
    <property type="entry name" value="ELMO_domain-containing"/>
</dbReference>
<organism evidence="4">
    <name type="scientific">Cladocopium goreaui</name>
    <dbReference type="NCBI Taxonomy" id="2562237"/>
    <lineage>
        <taxon>Eukaryota</taxon>
        <taxon>Sar</taxon>
        <taxon>Alveolata</taxon>
        <taxon>Dinophyceae</taxon>
        <taxon>Suessiales</taxon>
        <taxon>Symbiodiniaceae</taxon>
        <taxon>Cladocopium</taxon>
    </lineage>
</organism>
<comment type="caution">
    <text evidence="4">The sequence shown here is derived from an EMBL/GenBank/DDBJ whole genome shotgun (WGS) entry which is preliminary data.</text>
</comment>
<keyword evidence="2" id="KW-0812">Transmembrane</keyword>
<keyword evidence="2" id="KW-1133">Transmembrane helix</keyword>
<evidence type="ECO:0000313" key="4">
    <source>
        <dbReference type="EMBL" id="CAI4013498.1"/>
    </source>
</evidence>
<feature type="domain" description="ELMO" evidence="3">
    <location>
        <begin position="289"/>
        <end position="476"/>
    </location>
</feature>
<reference evidence="4" key="1">
    <citation type="submission" date="2022-10" db="EMBL/GenBank/DDBJ databases">
        <authorList>
            <person name="Chen Y."/>
            <person name="Dougan E. K."/>
            <person name="Chan C."/>
            <person name="Rhodes N."/>
            <person name="Thang M."/>
        </authorList>
    </citation>
    <scope>NUCLEOTIDE SEQUENCE</scope>
</reference>
<dbReference type="AlphaFoldDB" id="A0A9P1GHM2"/>
<evidence type="ECO:0000313" key="5">
    <source>
        <dbReference type="EMBL" id="CAL4800810.1"/>
    </source>
</evidence>
<dbReference type="Proteomes" id="UP001152797">
    <property type="component" value="Unassembled WGS sequence"/>
</dbReference>
<gene>
    <name evidence="4" type="ORF">C1SCF055_LOCUS38460</name>
</gene>
<dbReference type="EMBL" id="CAMXCT030005890">
    <property type="protein sequence ID" value="CAL4800810.1"/>
    <property type="molecule type" value="Genomic_DNA"/>
</dbReference>
<name>A0A9P1GHM2_9DINO</name>
<feature type="transmembrane region" description="Helical" evidence="2">
    <location>
        <begin position="64"/>
        <end position="83"/>
    </location>
</feature>